<evidence type="ECO:0000313" key="6">
    <source>
        <dbReference type="EMBL" id="KEQ72511.1"/>
    </source>
</evidence>
<dbReference type="PANTHER" id="PTHR33337:SF30">
    <property type="entry name" value="DUF636 DOMAIN PROTEIN (AFU_ORTHOLOGUE AFUA_1G03180)"/>
    <property type="match status" value="1"/>
</dbReference>
<dbReference type="OrthoDB" id="428768at2759"/>
<evidence type="ECO:0000256" key="2">
    <source>
        <dbReference type="ARBA" id="ARBA00022723"/>
    </source>
</evidence>
<proteinExistence type="inferred from homology"/>
<dbReference type="InterPro" id="IPR011057">
    <property type="entry name" value="Mss4-like_sf"/>
</dbReference>
<evidence type="ECO:0000256" key="4">
    <source>
        <dbReference type="ARBA" id="ARBA00023239"/>
    </source>
</evidence>
<dbReference type="SUPFAM" id="SSF51316">
    <property type="entry name" value="Mss4-like"/>
    <property type="match status" value="1"/>
</dbReference>
<dbReference type="AlphaFoldDB" id="A0A074XD13"/>
<keyword evidence="3" id="KW-0862">Zinc</keyword>
<dbReference type="Gene3D" id="3.90.1590.10">
    <property type="entry name" value="glutathione-dependent formaldehyde- activating enzyme (gfa)"/>
    <property type="match status" value="1"/>
</dbReference>
<dbReference type="PANTHER" id="PTHR33337">
    <property type="entry name" value="GFA DOMAIN-CONTAINING PROTEIN"/>
    <property type="match status" value="1"/>
</dbReference>
<dbReference type="HOGENOM" id="CLU_055491_3_6_1"/>
<dbReference type="EMBL" id="KL584711">
    <property type="protein sequence ID" value="KEQ72511.1"/>
    <property type="molecule type" value="Genomic_DNA"/>
</dbReference>
<keyword evidence="7" id="KW-1185">Reference proteome</keyword>
<evidence type="ECO:0000259" key="5">
    <source>
        <dbReference type="PROSITE" id="PS51891"/>
    </source>
</evidence>
<name>A0A074XD13_9PEZI</name>
<keyword evidence="2" id="KW-0479">Metal-binding</keyword>
<dbReference type="PROSITE" id="PS51891">
    <property type="entry name" value="CENP_V_GFA"/>
    <property type="match status" value="1"/>
</dbReference>
<evidence type="ECO:0000313" key="7">
    <source>
        <dbReference type="Proteomes" id="UP000027730"/>
    </source>
</evidence>
<sequence>MAKGSCLCGDVTFEYQGEPAAKAACHCLPCRKTSGTTNSYNLMIPSDKYKILSGSLKTFTRKGDSGKNVTYNYCQKCPTVLYVQAEAIDGINIVKMGTLDDEDVYKNLGKPAMEIYTKNRPSWCQAIEGAQQKEGGS</sequence>
<accession>A0A074XD13</accession>
<dbReference type="GO" id="GO:0016846">
    <property type="term" value="F:carbon-sulfur lyase activity"/>
    <property type="evidence" value="ECO:0007669"/>
    <property type="project" value="InterPro"/>
</dbReference>
<keyword evidence="4" id="KW-0456">Lyase</keyword>
<dbReference type="RefSeq" id="XP_013426538.1">
    <property type="nucleotide sequence ID" value="XM_013571084.1"/>
</dbReference>
<dbReference type="InterPro" id="IPR006913">
    <property type="entry name" value="CENP-V/GFA"/>
</dbReference>
<dbReference type="Proteomes" id="UP000027730">
    <property type="component" value="Unassembled WGS sequence"/>
</dbReference>
<dbReference type="GeneID" id="25410827"/>
<protein>
    <recommendedName>
        <fullName evidence="5">CENP-V/GFA domain-containing protein</fullName>
    </recommendedName>
</protein>
<evidence type="ECO:0000256" key="3">
    <source>
        <dbReference type="ARBA" id="ARBA00022833"/>
    </source>
</evidence>
<comment type="similarity">
    <text evidence="1">Belongs to the Gfa family.</text>
</comment>
<feature type="domain" description="CENP-V/GFA" evidence="5">
    <location>
        <begin position="2"/>
        <end position="114"/>
    </location>
</feature>
<evidence type="ECO:0000256" key="1">
    <source>
        <dbReference type="ARBA" id="ARBA00005495"/>
    </source>
</evidence>
<gene>
    <name evidence="6" type="ORF">M436DRAFT_48140</name>
</gene>
<dbReference type="Pfam" id="PF04828">
    <property type="entry name" value="GFA"/>
    <property type="match status" value="1"/>
</dbReference>
<dbReference type="GO" id="GO:0046872">
    <property type="term" value="F:metal ion binding"/>
    <property type="evidence" value="ECO:0007669"/>
    <property type="project" value="UniProtKB-KW"/>
</dbReference>
<dbReference type="STRING" id="1043004.A0A074XD13"/>
<reference evidence="6 7" key="1">
    <citation type="journal article" date="2014" name="BMC Genomics">
        <title>Genome sequencing of four Aureobasidium pullulans varieties: biotechnological potential, stress tolerance, and description of new species.</title>
        <authorList>
            <person name="Gostin Ar C."/>
            <person name="Ohm R.A."/>
            <person name="Kogej T."/>
            <person name="Sonjak S."/>
            <person name="Turk M."/>
            <person name="Zajc J."/>
            <person name="Zalar P."/>
            <person name="Grube M."/>
            <person name="Sun H."/>
            <person name="Han J."/>
            <person name="Sharma A."/>
            <person name="Chiniquy J."/>
            <person name="Ngan C.Y."/>
            <person name="Lipzen A."/>
            <person name="Barry K."/>
            <person name="Grigoriev I.V."/>
            <person name="Gunde-Cimerman N."/>
        </authorList>
    </citation>
    <scope>NUCLEOTIDE SEQUENCE [LARGE SCALE GENOMIC DNA]</scope>
    <source>
        <strain evidence="6 7">CBS 147.97</strain>
    </source>
</reference>
<organism evidence="6 7">
    <name type="scientific">Aureobasidium namibiae CBS 147.97</name>
    <dbReference type="NCBI Taxonomy" id="1043004"/>
    <lineage>
        <taxon>Eukaryota</taxon>
        <taxon>Fungi</taxon>
        <taxon>Dikarya</taxon>
        <taxon>Ascomycota</taxon>
        <taxon>Pezizomycotina</taxon>
        <taxon>Dothideomycetes</taxon>
        <taxon>Dothideomycetidae</taxon>
        <taxon>Dothideales</taxon>
        <taxon>Saccotheciaceae</taxon>
        <taxon>Aureobasidium</taxon>
    </lineage>
</organism>